<keyword evidence="3" id="KW-1185">Reference proteome</keyword>
<name>A0A1B4V5P5_9GAMM</name>
<dbReference type="RefSeq" id="WP_096461305.1">
    <property type="nucleotide sequence ID" value="NZ_AP014936.1"/>
</dbReference>
<evidence type="ECO:0000256" key="1">
    <source>
        <dbReference type="SAM" id="Phobius"/>
    </source>
</evidence>
<organism evidence="2 3">
    <name type="scientific">Sulfurifustis variabilis</name>
    <dbReference type="NCBI Taxonomy" id="1675686"/>
    <lineage>
        <taxon>Bacteria</taxon>
        <taxon>Pseudomonadati</taxon>
        <taxon>Pseudomonadota</taxon>
        <taxon>Gammaproteobacteria</taxon>
        <taxon>Acidiferrobacterales</taxon>
        <taxon>Acidiferrobacteraceae</taxon>
        <taxon>Sulfurifustis</taxon>
    </lineage>
</organism>
<evidence type="ECO:0000313" key="3">
    <source>
        <dbReference type="Proteomes" id="UP000218899"/>
    </source>
</evidence>
<dbReference type="KEGG" id="sva:SVA_2278"/>
<gene>
    <name evidence="2" type="ORF">SVA_2278</name>
</gene>
<dbReference type="Gene3D" id="1.10.10.1320">
    <property type="entry name" value="Anti-sigma factor, zinc-finger domain"/>
    <property type="match status" value="1"/>
</dbReference>
<dbReference type="EMBL" id="AP014936">
    <property type="protein sequence ID" value="BAU48828.1"/>
    <property type="molecule type" value="Genomic_DNA"/>
</dbReference>
<sequence length="249" mass="27276">MTTAPIDDIELHAYVDGQLDPERRARVEERLRGDPDAAARVDAYRTQNELLRALFDPALAEPAPAAGRRARQPGGWLRHVATAAALLAAVALGWFARGVGTIPPAEAPSLAARAAVAHVTYVPEVLHPVEVGAQQEDHLVGWLSKRLGSPVRAPRLGDAGFRLVGGRLLPGEDRPAAQFMYEDAQGRRLTLYLANNPEEGRETAFRYAREGNVSVFYWVDGAFGYALSAEIPREPLLRVAEVVYRELNR</sequence>
<feature type="transmembrane region" description="Helical" evidence="1">
    <location>
        <begin position="76"/>
        <end position="96"/>
    </location>
</feature>
<keyword evidence="1 2" id="KW-0812">Transmembrane</keyword>
<reference evidence="2 3" key="1">
    <citation type="submission" date="2015-08" db="EMBL/GenBank/DDBJ databases">
        <title>Complete genome sequence of Sulfurifustis variabilis.</title>
        <authorList>
            <person name="Miura A."/>
            <person name="Kojima H."/>
            <person name="Fukui M."/>
        </authorList>
    </citation>
    <scope>NUCLEOTIDE SEQUENCE [LARGE SCALE GENOMIC DNA]</scope>
    <source>
        <strain evidence="3">skN76</strain>
    </source>
</reference>
<accession>A0A1B4V5P5</accession>
<keyword evidence="1" id="KW-1133">Transmembrane helix</keyword>
<protein>
    <submittedName>
        <fullName evidence="2">Transmembrane transcriptional regulator (Anti-sigma factor)</fullName>
    </submittedName>
</protein>
<dbReference type="InterPro" id="IPR041916">
    <property type="entry name" value="Anti_sigma_zinc_sf"/>
</dbReference>
<dbReference type="AlphaFoldDB" id="A0A1B4V5P5"/>
<proteinExistence type="predicted"/>
<evidence type="ECO:0000313" key="2">
    <source>
        <dbReference type="EMBL" id="BAU48828.1"/>
    </source>
</evidence>
<dbReference type="OrthoDB" id="9152892at2"/>
<dbReference type="Proteomes" id="UP000218899">
    <property type="component" value="Chromosome"/>
</dbReference>
<keyword evidence="1" id="KW-0472">Membrane</keyword>